<accession>A0A0D0C3S6</accession>
<name>A0A0D0C3S6_9AGAR</name>
<keyword evidence="1" id="KW-0175">Coiled coil</keyword>
<sequence>MSRSDCSNCFQPRVEVNNPGLKANLRSFNGLPNSQRADIKKILELAERDIADYSAEIQQKQSKLERLEIYTQQLSSLLSPIRCLPNELLLLTFAFCCEENDLRDHKPGNALALSSVCALWRDLAISHSILWSNITVSLRSGSITHEGEHTRDLEFAAFVSLYLQRSKQHPLTLDI</sequence>
<feature type="non-terminal residue" evidence="2">
    <location>
        <position position="175"/>
    </location>
</feature>
<dbReference type="HOGENOM" id="CLU_018544_3_1_1"/>
<reference evidence="2 3" key="1">
    <citation type="submission" date="2014-04" db="EMBL/GenBank/DDBJ databases">
        <title>Evolutionary Origins and Diversification of the Mycorrhizal Mutualists.</title>
        <authorList>
            <consortium name="DOE Joint Genome Institute"/>
            <consortium name="Mycorrhizal Genomics Consortium"/>
            <person name="Kohler A."/>
            <person name="Kuo A."/>
            <person name="Nagy L.G."/>
            <person name="Floudas D."/>
            <person name="Copeland A."/>
            <person name="Barry K.W."/>
            <person name="Cichocki N."/>
            <person name="Veneault-Fourrey C."/>
            <person name="LaButti K."/>
            <person name="Lindquist E.A."/>
            <person name="Lipzen A."/>
            <person name="Lundell T."/>
            <person name="Morin E."/>
            <person name="Murat C."/>
            <person name="Riley R."/>
            <person name="Ohm R."/>
            <person name="Sun H."/>
            <person name="Tunlid A."/>
            <person name="Henrissat B."/>
            <person name="Grigoriev I.V."/>
            <person name="Hibbett D.S."/>
            <person name="Martin F."/>
        </authorList>
    </citation>
    <scope>NUCLEOTIDE SEQUENCE [LARGE SCALE GENOMIC DNA]</scope>
    <source>
        <strain evidence="2 3">FD-317 M1</strain>
    </source>
</reference>
<dbReference type="Proteomes" id="UP000053593">
    <property type="component" value="Unassembled WGS sequence"/>
</dbReference>
<protein>
    <recommendedName>
        <fullName evidence="4">F-box domain-containing protein</fullName>
    </recommendedName>
</protein>
<dbReference type="EMBL" id="KN834793">
    <property type="protein sequence ID" value="KIK57019.1"/>
    <property type="molecule type" value="Genomic_DNA"/>
</dbReference>
<keyword evidence="3" id="KW-1185">Reference proteome</keyword>
<evidence type="ECO:0000313" key="2">
    <source>
        <dbReference type="EMBL" id="KIK57019.1"/>
    </source>
</evidence>
<dbReference type="OrthoDB" id="3022607at2759"/>
<feature type="coiled-coil region" evidence="1">
    <location>
        <begin position="36"/>
        <end position="70"/>
    </location>
</feature>
<evidence type="ECO:0000256" key="1">
    <source>
        <dbReference type="SAM" id="Coils"/>
    </source>
</evidence>
<proteinExistence type="predicted"/>
<evidence type="ECO:0000313" key="3">
    <source>
        <dbReference type="Proteomes" id="UP000053593"/>
    </source>
</evidence>
<dbReference type="Gene3D" id="1.20.1280.50">
    <property type="match status" value="1"/>
</dbReference>
<evidence type="ECO:0008006" key="4">
    <source>
        <dbReference type="Google" id="ProtNLM"/>
    </source>
</evidence>
<dbReference type="AlphaFoldDB" id="A0A0D0C3S6"/>
<gene>
    <name evidence="2" type="ORF">GYMLUDRAFT_173510</name>
</gene>
<organism evidence="2 3">
    <name type="scientific">Collybiopsis luxurians FD-317 M1</name>
    <dbReference type="NCBI Taxonomy" id="944289"/>
    <lineage>
        <taxon>Eukaryota</taxon>
        <taxon>Fungi</taxon>
        <taxon>Dikarya</taxon>
        <taxon>Basidiomycota</taxon>
        <taxon>Agaricomycotina</taxon>
        <taxon>Agaricomycetes</taxon>
        <taxon>Agaricomycetidae</taxon>
        <taxon>Agaricales</taxon>
        <taxon>Marasmiineae</taxon>
        <taxon>Omphalotaceae</taxon>
        <taxon>Collybiopsis</taxon>
        <taxon>Collybiopsis luxurians</taxon>
    </lineage>
</organism>